<reference evidence="7" key="1">
    <citation type="submission" date="2024-01" db="EMBL/GenBank/DDBJ databases">
        <title>Sequencing the genomes of a sandfly, Sergentomyia squamirostris, and its two endosymbionts.</title>
        <authorList>
            <person name="Itokawa K."/>
            <person name="Sanjoba C."/>
        </authorList>
    </citation>
    <scope>NUCLEOTIDE SEQUENCE</scope>
    <source>
        <strain evidence="7">RiSSQ</strain>
    </source>
</reference>
<dbReference type="GO" id="GO:0022627">
    <property type="term" value="C:cytosolic small ribosomal subunit"/>
    <property type="evidence" value="ECO:0007669"/>
    <property type="project" value="TreeGrafter"/>
</dbReference>
<dbReference type="NCBIfam" id="TIGR01011">
    <property type="entry name" value="rpsB_bact"/>
    <property type="match status" value="1"/>
</dbReference>
<dbReference type="InterPro" id="IPR005706">
    <property type="entry name" value="Ribosomal_uS2_bac/mit/plastid"/>
</dbReference>
<dbReference type="InterPro" id="IPR023591">
    <property type="entry name" value="Ribosomal_uS2_flav_dom_sf"/>
</dbReference>
<accession>A0AAT9G9X5</accession>
<evidence type="ECO:0000256" key="3">
    <source>
        <dbReference type="ARBA" id="ARBA00023274"/>
    </source>
</evidence>
<dbReference type="EMBL" id="AP029170">
    <property type="protein sequence ID" value="BFD46601.1"/>
    <property type="molecule type" value="Genomic_DNA"/>
</dbReference>
<keyword evidence="3 5" id="KW-0687">Ribonucleoprotein</keyword>
<gene>
    <name evidence="5 7" type="primary">rpsB</name>
    <name evidence="7" type="ORF">DMENIID0002_12470</name>
</gene>
<dbReference type="PROSITE" id="PS00963">
    <property type="entry name" value="RIBOSOMAL_S2_2"/>
    <property type="match status" value="1"/>
</dbReference>
<evidence type="ECO:0000256" key="4">
    <source>
        <dbReference type="ARBA" id="ARBA00035256"/>
    </source>
</evidence>
<dbReference type="PANTHER" id="PTHR12534">
    <property type="entry name" value="30S RIBOSOMAL PROTEIN S2 PROKARYOTIC AND ORGANELLAR"/>
    <property type="match status" value="1"/>
</dbReference>
<dbReference type="Gene3D" id="3.40.50.10490">
    <property type="entry name" value="Glucose-6-phosphate isomerase like protein, domain 1"/>
    <property type="match status" value="1"/>
</dbReference>
<dbReference type="CDD" id="cd01425">
    <property type="entry name" value="RPS2"/>
    <property type="match status" value="1"/>
</dbReference>
<evidence type="ECO:0000256" key="1">
    <source>
        <dbReference type="ARBA" id="ARBA00006242"/>
    </source>
</evidence>
<dbReference type="GO" id="GO:0006412">
    <property type="term" value="P:translation"/>
    <property type="evidence" value="ECO:0007669"/>
    <property type="project" value="UniProtKB-UniRule"/>
</dbReference>
<dbReference type="PROSITE" id="PS00962">
    <property type="entry name" value="RIBOSOMAL_S2_1"/>
    <property type="match status" value="1"/>
</dbReference>
<dbReference type="PANTHER" id="PTHR12534:SF0">
    <property type="entry name" value="SMALL RIBOSOMAL SUBUNIT PROTEIN US2M"/>
    <property type="match status" value="1"/>
</dbReference>
<protein>
    <recommendedName>
        <fullName evidence="4 5">Small ribosomal subunit protein uS2</fullName>
    </recommendedName>
</protein>
<sequence length="295" mass="32543">MSKLQAVNVRDLLDAGVHFGHKTSRWNPKMASYIYGVRDDIHVIDLQQTAALMQVALGVIYETVKKNGKILFVSTKVQASDIVAEYAEKCGQYYVNHRWLGGMLTNWGTISGSIKKLDNLEKVLGNEEEYSGYTKKEILEMTRKKDKLLKSLGGIRHIGTRPNLLVVIDTNKEHLAIQEAVKLGIPIIAIVDTNSNPDNIDHPVPGNDDAIRSIRLYCTLFADAVLAGIEEALAASGVDLGSIATHEEKDTNIKGITKLKSTKKFSKTLDLNNQEALESELETVLELAEVATTTK</sequence>
<proteinExistence type="inferred from homology"/>
<dbReference type="PRINTS" id="PR00395">
    <property type="entry name" value="RIBOSOMALS2"/>
</dbReference>
<evidence type="ECO:0000256" key="5">
    <source>
        <dbReference type="HAMAP-Rule" id="MF_00291"/>
    </source>
</evidence>
<evidence type="ECO:0000256" key="2">
    <source>
        <dbReference type="ARBA" id="ARBA00022980"/>
    </source>
</evidence>
<dbReference type="InterPro" id="IPR001865">
    <property type="entry name" value="Ribosomal_uS2"/>
</dbReference>
<evidence type="ECO:0000313" key="7">
    <source>
        <dbReference type="EMBL" id="BFD46601.1"/>
    </source>
</evidence>
<evidence type="ECO:0000256" key="6">
    <source>
        <dbReference type="RuleBase" id="RU003631"/>
    </source>
</evidence>
<comment type="similarity">
    <text evidence="1 5 6">Belongs to the universal ribosomal protein uS2 family.</text>
</comment>
<dbReference type="Gene3D" id="1.10.287.610">
    <property type="entry name" value="Helix hairpin bin"/>
    <property type="match status" value="1"/>
</dbReference>
<dbReference type="InterPro" id="IPR018130">
    <property type="entry name" value="Ribosomal_uS2_CS"/>
</dbReference>
<dbReference type="HAMAP" id="MF_00291_B">
    <property type="entry name" value="Ribosomal_uS2_B"/>
    <property type="match status" value="1"/>
</dbReference>
<organism evidence="7">
    <name type="scientific">Candidatus Tisiphia endosymbiont of Sergentomyia squamirostris</name>
    <dbReference type="NCBI Taxonomy" id="3113639"/>
    <lineage>
        <taxon>Bacteria</taxon>
        <taxon>Pseudomonadati</taxon>
        <taxon>Pseudomonadota</taxon>
        <taxon>Alphaproteobacteria</taxon>
        <taxon>Rickettsiales</taxon>
        <taxon>Rickettsiaceae</taxon>
        <taxon>Rickettsieae</taxon>
        <taxon>Candidatus Tisiphia</taxon>
    </lineage>
</organism>
<dbReference type="GO" id="GO:0003735">
    <property type="term" value="F:structural constituent of ribosome"/>
    <property type="evidence" value="ECO:0007669"/>
    <property type="project" value="InterPro"/>
</dbReference>
<dbReference type="AlphaFoldDB" id="A0AAT9G9X5"/>
<dbReference type="Pfam" id="PF00318">
    <property type="entry name" value="Ribosomal_S2"/>
    <property type="match status" value="1"/>
</dbReference>
<dbReference type="SUPFAM" id="SSF52313">
    <property type="entry name" value="Ribosomal protein S2"/>
    <property type="match status" value="1"/>
</dbReference>
<name>A0AAT9G9X5_9RICK</name>
<keyword evidence="2 5" id="KW-0689">Ribosomal protein</keyword>